<dbReference type="InterPro" id="IPR021109">
    <property type="entry name" value="Peptidase_aspartic_dom_sf"/>
</dbReference>
<dbReference type="InterPro" id="IPR051592">
    <property type="entry name" value="HERV-K_Pro_peptidase_A2"/>
</dbReference>
<feature type="non-terminal residue" evidence="5">
    <location>
        <position position="1"/>
    </location>
</feature>
<dbReference type="GO" id="GO:0016032">
    <property type="term" value="P:viral process"/>
    <property type="evidence" value="ECO:0007669"/>
    <property type="project" value="InterPro"/>
</dbReference>
<dbReference type="Pfam" id="PF00607">
    <property type="entry name" value="Gag_p24"/>
    <property type="match status" value="1"/>
</dbReference>
<dbReference type="InterPro" id="IPR036157">
    <property type="entry name" value="dUTPase-like_sf"/>
</dbReference>
<dbReference type="SUPFAM" id="SSF51283">
    <property type="entry name" value="dUTPase-like"/>
    <property type="match status" value="1"/>
</dbReference>
<dbReference type="GO" id="GO:0006508">
    <property type="term" value="P:proteolysis"/>
    <property type="evidence" value="ECO:0007669"/>
    <property type="project" value="UniProtKB-KW"/>
</dbReference>
<dbReference type="PROSITE" id="PS00141">
    <property type="entry name" value="ASP_PROTEASE"/>
    <property type="match status" value="1"/>
</dbReference>
<dbReference type="Gene3D" id="1.10.375.10">
    <property type="entry name" value="Human Immunodeficiency Virus Type 1 Capsid Protein"/>
    <property type="match status" value="1"/>
</dbReference>
<keyword evidence="1" id="KW-0645">Protease</keyword>
<gene>
    <name evidence="5" type="primary">Ervk9_4</name>
    <name evidence="5" type="ORF">KCX86_0012636</name>
</gene>
<dbReference type="GO" id="GO:0004190">
    <property type="term" value="F:aspartic-type endopeptidase activity"/>
    <property type="evidence" value="ECO:0007669"/>
    <property type="project" value="UniProtKB-KW"/>
</dbReference>
<dbReference type="Gene3D" id="2.70.40.10">
    <property type="match status" value="1"/>
</dbReference>
<dbReference type="Gene3D" id="2.40.70.10">
    <property type="entry name" value="Acid Proteases"/>
    <property type="match status" value="1"/>
</dbReference>
<dbReference type="InterPro" id="IPR018061">
    <property type="entry name" value="Retropepsins"/>
</dbReference>
<dbReference type="Pfam" id="PF00692">
    <property type="entry name" value="dUTPase"/>
    <property type="match status" value="1"/>
</dbReference>
<keyword evidence="2" id="KW-0064">Aspartyl protease</keyword>
<dbReference type="AlphaFoldDB" id="A0AA40GZQ3"/>
<evidence type="ECO:0000256" key="3">
    <source>
        <dbReference type="ARBA" id="ARBA00022801"/>
    </source>
</evidence>
<proteinExistence type="predicted"/>
<name>A0AA40GZQ3_PYGPA</name>
<keyword evidence="6" id="KW-1185">Reference proteome</keyword>
<dbReference type="InterPro" id="IPR029054">
    <property type="entry name" value="dUTPase-like"/>
</dbReference>
<dbReference type="InterPro" id="IPR001969">
    <property type="entry name" value="Aspartic_peptidase_AS"/>
</dbReference>
<dbReference type="PANTHER" id="PTHR19422">
    <property type="entry name" value="GAG RETROVIRAL POLYPROTEIN"/>
    <property type="match status" value="1"/>
</dbReference>
<dbReference type="InterPro" id="IPR008919">
    <property type="entry name" value="Retrov_capsid_N"/>
</dbReference>
<organism evidence="5 6">
    <name type="scientific">Pygoscelis papua</name>
    <name type="common">Gentoo penguin</name>
    <dbReference type="NCBI Taxonomy" id="30457"/>
    <lineage>
        <taxon>Eukaryota</taxon>
        <taxon>Metazoa</taxon>
        <taxon>Chordata</taxon>
        <taxon>Craniata</taxon>
        <taxon>Vertebrata</taxon>
        <taxon>Euteleostomi</taxon>
        <taxon>Archelosauria</taxon>
        <taxon>Archosauria</taxon>
        <taxon>Dinosauria</taxon>
        <taxon>Saurischia</taxon>
        <taxon>Theropoda</taxon>
        <taxon>Coelurosauria</taxon>
        <taxon>Aves</taxon>
        <taxon>Neognathae</taxon>
        <taxon>Neoaves</taxon>
        <taxon>Aequornithes</taxon>
        <taxon>Sphenisciformes</taxon>
        <taxon>Spheniscidae</taxon>
        <taxon>Pygoscelis</taxon>
    </lineage>
</organism>
<dbReference type="Proteomes" id="UP001177209">
    <property type="component" value="Unassembled WGS sequence"/>
</dbReference>
<dbReference type="Pfam" id="PF00077">
    <property type="entry name" value="RVP"/>
    <property type="match status" value="1"/>
</dbReference>
<protein>
    <submittedName>
        <fullName evidence="5">POK9 protein</fullName>
    </submittedName>
</protein>
<evidence type="ECO:0000256" key="2">
    <source>
        <dbReference type="ARBA" id="ARBA00022750"/>
    </source>
</evidence>
<evidence type="ECO:0000256" key="1">
    <source>
        <dbReference type="ARBA" id="ARBA00022670"/>
    </source>
</evidence>
<evidence type="ECO:0000259" key="4">
    <source>
        <dbReference type="PROSITE" id="PS50175"/>
    </source>
</evidence>
<dbReference type="PROSITE" id="PS50175">
    <property type="entry name" value="ASP_PROT_RETROV"/>
    <property type="match status" value="1"/>
</dbReference>
<feature type="domain" description="Peptidase A2" evidence="4">
    <location>
        <begin position="198"/>
        <end position="241"/>
    </location>
</feature>
<dbReference type="EMBL" id="JAHCLZ010005836">
    <property type="protein sequence ID" value="KAK1196874.1"/>
    <property type="molecule type" value="Genomic_DNA"/>
</dbReference>
<sequence>QLRATVSESGIKGEPTRQMLDYIWGTNILLPGDIRSIMKLHHVQPFSLQPATSGSLGLDLATAVDCTLLDSRPARIATGVHGPILVNNQAVGALLIGRSSATMLGLTVLVGLIDKDYQGEIQIMVQTLFPPLFVAKGSKVTQLIPLPHLTESVSPAQLTPRGCGAFGSTDQTAFLTIGLKQRPRRTVSVRHAGQTISFTALLDTGADVSIISEHYWPPHWPTHTTNATVAGVGGLTLARKS</sequence>
<dbReference type="SUPFAM" id="SSF50630">
    <property type="entry name" value="Acid proteases"/>
    <property type="match status" value="1"/>
</dbReference>
<accession>A0AA40GZQ3</accession>
<evidence type="ECO:0000313" key="6">
    <source>
        <dbReference type="Proteomes" id="UP001177209"/>
    </source>
</evidence>
<comment type="caution">
    <text evidence="5">The sequence shown here is derived from an EMBL/GenBank/DDBJ whole genome shotgun (WGS) entry which is preliminary data.</text>
</comment>
<evidence type="ECO:0000313" key="5">
    <source>
        <dbReference type="EMBL" id="KAK1196874.1"/>
    </source>
</evidence>
<dbReference type="InterPro" id="IPR001995">
    <property type="entry name" value="Peptidase_A2_cat"/>
</dbReference>
<keyword evidence="3" id="KW-0378">Hydrolase</keyword>
<reference evidence="5" key="1">
    <citation type="submission" date="2021-05" db="EMBL/GenBank/DDBJ databases">
        <title>A comprehensive genomic history of the evolution of penguins.</title>
        <authorList>
            <person name="Bi X."/>
        </authorList>
    </citation>
    <scope>NUCLEOTIDE SEQUENCE</scope>
    <source>
        <strain evidence="5">Gentoo_SouthGeorgia</strain>
        <tissue evidence="5">Blood</tissue>
    </source>
</reference>
<feature type="non-terminal residue" evidence="5">
    <location>
        <position position="241"/>
    </location>
</feature>
<dbReference type="PANTHER" id="PTHR19422:SF123">
    <property type="entry name" value="RT1 CLASS I, LOCUS CE15"/>
    <property type="match status" value="1"/>
</dbReference>